<evidence type="ECO:0000256" key="11">
    <source>
        <dbReference type="ARBA" id="ARBA00022694"/>
    </source>
</evidence>
<evidence type="ECO:0000256" key="1">
    <source>
        <dbReference type="ARBA" id="ARBA00003959"/>
    </source>
</evidence>
<dbReference type="GeneID" id="13012559"/>
<keyword evidence="10 14" id="KW-0949">S-adenosyl-L-methionine</keyword>
<dbReference type="GO" id="GO:0106059">
    <property type="term" value="F:tRNA (cytidine(56)-2'-O)-methyltransferase activity"/>
    <property type="evidence" value="ECO:0007669"/>
    <property type="project" value="UniProtKB-EC"/>
</dbReference>
<proteinExistence type="inferred from homology"/>
<evidence type="ECO:0000256" key="2">
    <source>
        <dbReference type="ARBA" id="ARBA00004496"/>
    </source>
</evidence>
<comment type="subunit">
    <text evidence="4 14">Homodimer.</text>
</comment>
<dbReference type="eggNOG" id="arCOG01857">
    <property type="taxonomic scope" value="Archaea"/>
</dbReference>
<evidence type="ECO:0000256" key="13">
    <source>
        <dbReference type="ARBA" id="ARBA00047792"/>
    </source>
</evidence>
<comment type="subcellular location">
    <subcellularLocation>
        <location evidence="2 14">Cytoplasm</location>
    </subcellularLocation>
</comment>
<dbReference type="InterPro" id="IPR029026">
    <property type="entry name" value="tRNA_m1G_MTases_N"/>
</dbReference>
<dbReference type="PANTHER" id="PTHR42197">
    <property type="entry name" value="TRNA (CYTIDINE(56)-2'-O)-METHYLTRANSFERASE"/>
    <property type="match status" value="1"/>
</dbReference>
<dbReference type="Pfam" id="PF01994">
    <property type="entry name" value="Trm56"/>
    <property type="match status" value="1"/>
</dbReference>
<name>I3TD62_THEC1</name>
<dbReference type="NCBIfam" id="NF003048">
    <property type="entry name" value="PRK03958.1"/>
    <property type="match status" value="1"/>
</dbReference>
<dbReference type="GO" id="GO:0002128">
    <property type="term" value="P:tRNA nucleoside ribose methylation"/>
    <property type="evidence" value="ECO:0007669"/>
    <property type="project" value="UniProtKB-UniRule"/>
</dbReference>
<organism evidence="15 16">
    <name type="scientific">Thermogladius calderae (strain DSM 22663 / VKM B-2946 / 1633)</name>
    <dbReference type="NCBI Taxonomy" id="1184251"/>
    <lineage>
        <taxon>Archaea</taxon>
        <taxon>Thermoproteota</taxon>
        <taxon>Thermoprotei</taxon>
        <taxon>Desulfurococcales</taxon>
        <taxon>Desulfurococcaceae</taxon>
        <taxon>Thermogladius</taxon>
    </lineage>
</organism>
<evidence type="ECO:0000256" key="7">
    <source>
        <dbReference type="ARBA" id="ARBA00022490"/>
    </source>
</evidence>
<feature type="binding site" evidence="14">
    <location>
        <begin position="110"/>
        <end position="114"/>
    </location>
    <ligand>
        <name>S-adenosyl-L-methionine</name>
        <dbReference type="ChEBI" id="CHEBI:59789"/>
    </ligand>
</feature>
<dbReference type="AlphaFoldDB" id="I3TD62"/>
<evidence type="ECO:0000313" key="15">
    <source>
        <dbReference type="EMBL" id="AFK50700.1"/>
    </source>
</evidence>
<dbReference type="InterPro" id="IPR002845">
    <property type="entry name" value="tRNA_mtfrase_aTrm56"/>
</dbReference>
<feature type="binding site" evidence="14">
    <location>
        <position position="84"/>
    </location>
    <ligand>
        <name>S-adenosyl-L-methionine</name>
        <dbReference type="ChEBI" id="CHEBI:59789"/>
    </ligand>
</feature>
<dbReference type="PANTHER" id="PTHR42197:SF1">
    <property type="entry name" value="TRNA (CYTIDINE(56)-2'-O)-METHYLTRANSFERASE"/>
    <property type="match status" value="1"/>
</dbReference>
<dbReference type="Proteomes" id="UP000005270">
    <property type="component" value="Chromosome"/>
</dbReference>
<evidence type="ECO:0000256" key="10">
    <source>
        <dbReference type="ARBA" id="ARBA00022691"/>
    </source>
</evidence>
<comment type="function">
    <text evidence="1 14">Specifically catalyzes the AdoMet-dependent 2'-O-ribose methylation of cytidine at position 56 in tRNAs.</text>
</comment>
<evidence type="ECO:0000256" key="12">
    <source>
        <dbReference type="ARBA" id="ARBA00029826"/>
    </source>
</evidence>
<evidence type="ECO:0000313" key="16">
    <source>
        <dbReference type="Proteomes" id="UP000005270"/>
    </source>
</evidence>
<evidence type="ECO:0000256" key="4">
    <source>
        <dbReference type="ARBA" id="ARBA00011738"/>
    </source>
</evidence>
<dbReference type="HOGENOM" id="CLU_123709_0_0_2"/>
<keyword evidence="8 14" id="KW-0489">Methyltransferase</keyword>
<comment type="catalytic activity">
    <reaction evidence="13 14">
        <text>cytidine(56) in tRNA + S-adenosyl-L-methionine = 2'-O-methylcytidine(56) in tRNA + S-adenosyl-L-homocysteine + H(+)</text>
        <dbReference type="Rhea" id="RHEA:42968"/>
        <dbReference type="Rhea" id="RHEA-COMP:10308"/>
        <dbReference type="Rhea" id="RHEA-COMP:10309"/>
        <dbReference type="ChEBI" id="CHEBI:15378"/>
        <dbReference type="ChEBI" id="CHEBI:57856"/>
        <dbReference type="ChEBI" id="CHEBI:59789"/>
        <dbReference type="ChEBI" id="CHEBI:74495"/>
        <dbReference type="ChEBI" id="CHEBI:82748"/>
        <dbReference type="EC" id="2.1.1.206"/>
    </reaction>
</comment>
<evidence type="ECO:0000256" key="8">
    <source>
        <dbReference type="ARBA" id="ARBA00022603"/>
    </source>
</evidence>
<comment type="caution">
    <text evidence="14">Lacks conserved residue(s) required for the propagation of feature annotation.</text>
</comment>
<dbReference type="OrthoDB" id="14397at2157"/>
<accession>I3TD62</accession>
<keyword evidence="16" id="KW-1185">Reference proteome</keyword>
<evidence type="ECO:0000256" key="5">
    <source>
        <dbReference type="ARBA" id="ARBA00012624"/>
    </source>
</evidence>
<evidence type="ECO:0000256" key="9">
    <source>
        <dbReference type="ARBA" id="ARBA00022679"/>
    </source>
</evidence>
<dbReference type="SUPFAM" id="SSF75217">
    <property type="entry name" value="alpha/beta knot"/>
    <property type="match status" value="1"/>
</dbReference>
<dbReference type="EC" id="2.1.1.206" evidence="5 14"/>
<dbReference type="HAMAP" id="MF_00077">
    <property type="entry name" value="tRNA_methyltr_aTrm56"/>
    <property type="match status" value="1"/>
</dbReference>
<dbReference type="GO" id="GO:0005737">
    <property type="term" value="C:cytoplasm"/>
    <property type="evidence" value="ECO:0007669"/>
    <property type="project" value="UniProtKB-SubCell"/>
</dbReference>
<comment type="similarity">
    <text evidence="3 14">Belongs to the aTrm56 family.</text>
</comment>
<evidence type="ECO:0000256" key="6">
    <source>
        <dbReference type="ARBA" id="ARBA00013709"/>
    </source>
</evidence>
<evidence type="ECO:0000256" key="14">
    <source>
        <dbReference type="HAMAP-Rule" id="MF_00077"/>
    </source>
</evidence>
<sequence>MVEIYVLRLGHRPGRDKRVTTHVGLVARSFGANGIVIGDVVDESVARSLRKVVDLWGGPFEVIMGVNSVEYVKKWKSRGIVVHLTMYGLHVDNVIDEIRGSGKDLLVVVGAEKVPRIFYELADYNVAIGHQPHSEVAALAVFLDRYYKGEELHRKFSGAKLTVVPTPRGKKVLRIGDRESRERGAQGGQAR</sequence>
<dbReference type="PIRSF" id="PIRSF016123">
    <property type="entry name" value="UCP016123"/>
    <property type="match status" value="1"/>
</dbReference>
<dbReference type="RefSeq" id="WP_014736950.1">
    <property type="nucleotide sequence ID" value="NC_017954.1"/>
</dbReference>
<evidence type="ECO:0000256" key="3">
    <source>
        <dbReference type="ARBA" id="ARBA00010324"/>
    </source>
</evidence>
<dbReference type="InterPro" id="IPR029028">
    <property type="entry name" value="Alpha/beta_knot_MTases"/>
</dbReference>
<dbReference type="KEGG" id="thg:TCELL_0275"/>
<keyword evidence="7 14" id="KW-0963">Cytoplasm</keyword>
<dbReference type="STRING" id="1184251.TCELL_0275"/>
<dbReference type="InParanoid" id="I3TD62"/>
<dbReference type="Gene3D" id="3.40.1280.10">
    <property type="match status" value="1"/>
</dbReference>
<protein>
    <recommendedName>
        <fullName evidence="6 14">tRNA (cytidine(56)-2'-O)-methyltransferase</fullName>
        <ecNumber evidence="5 14">2.1.1.206</ecNumber>
    </recommendedName>
    <alternativeName>
        <fullName evidence="12 14">tRNA ribose 2'-O-methyltransferase aTrm56</fullName>
    </alternativeName>
</protein>
<dbReference type="EMBL" id="CP003531">
    <property type="protein sequence ID" value="AFK50700.1"/>
    <property type="molecule type" value="Genomic_DNA"/>
</dbReference>
<keyword evidence="11 14" id="KW-0819">tRNA processing</keyword>
<gene>
    <name evidence="15" type="ordered locus">TCELL_0275</name>
</gene>
<keyword evidence="9 14" id="KW-0808">Transferase</keyword>
<dbReference type="CDD" id="cd18083">
    <property type="entry name" value="aTrm56-like"/>
    <property type="match status" value="1"/>
</dbReference>
<reference evidence="15 16" key="1">
    <citation type="journal article" date="2012" name="J. Bacteriol.">
        <title>Complete genome sequence of the hyperthermophilic cellulolytic Crenarchaeon 'Thermogladius cellulolyticus' 1633.</title>
        <authorList>
            <person name="Mardanov A.V."/>
            <person name="Kochetkova T.V."/>
            <person name="Beletsky A.V."/>
            <person name="Bonch-Osmolovskaya E.A."/>
            <person name="Ravin N.V."/>
            <person name="Skryabin K.G."/>
        </authorList>
    </citation>
    <scope>NUCLEOTIDE SEQUENCE [LARGE SCALE GENOMIC DNA]</scope>
    <source>
        <strain evidence="16">DSM 22663 / VKM B-2946 / 1633</strain>
    </source>
</reference>